<feature type="domain" description="Methyltransferase type 11" evidence="1">
    <location>
        <begin position="71"/>
        <end position="112"/>
    </location>
</feature>
<dbReference type="RefSeq" id="WP_080885112.1">
    <property type="nucleotide sequence ID" value="NZ_LT828648.1"/>
</dbReference>
<evidence type="ECO:0000313" key="3">
    <source>
        <dbReference type="Proteomes" id="UP000192042"/>
    </source>
</evidence>
<dbReference type="Pfam" id="PF08241">
    <property type="entry name" value="Methyltransf_11"/>
    <property type="match status" value="1"/>
</dbReference>
<dbReference type="AlphaFoldDB" id="A0A1W1I0L5"/>
<dbReference type="Proteomes" id="UP000192042">
    <property type="component" value="Chromosome I"/>
</dbReference>
<proteinExistence type="predicted"/>
<reference evidence="2 3" key="1">
    <citation type="submission" date="2017-03" db="EMBL/GenBank/DDBJ databases">
        <authorList>
            <person name="Afonso C.L."/>
            <person name="Miller P.J."/>
            <person name="Scott M.A."/>
            <person name="Spackman E."/>
            <person name="Goraichik I."/>
            <person name="Dimitrov K.M."/>
            <person name="Suarez D.L."/>
            <person name="Swayne D.E."/>
        </authorList>
    </citation>
    <scope>NUCLEOTIDE SEQUENCE [LARGE SCALE GENOMIC DNA]</scope>
    <source>
        <strain evidence="2">Genome sequencing of Nitrospira japonica strain NJ11</strain>
    </source>
</reference>
<dbReference type="InterPro" id="IPR013216">
    <property type="entry name" value="Methyltransf_11"/>
</dbReference>
<evidence type="ECO:0000313" key="2">
    <source>
        <dbReference type="EMBL" id="SLM46419.1"/>
    </source>
</evidence>
<name>A0A1W1I0L5_9BACT</name>
<accession>A0A1W1I0L5</accession>
<sequence length="228" mass="26655">MMTSSIDRKFDTGYVYTDRQTKAKYVWLKYRDILAGRILDVGADACHLREHLPSETHYCGIGLGGRVDRVVDLERSPLPFPDRSFTSVLCLDVLEHVDNIHAVFDEVCRVSQKYVIVSLPNAWVDFYNMLRRGDYRPDQPMKFYGLPVEPPPDRHKWFFCPEEAERFVRYRAEKNGMRIVQEDYEGTANEGSGWRGMVKTWARRILMRPDLAVKNLYAGTLWVVLERK</sequence>
<dbReference type="GO" id="GO:0008757">
    <property type="term" value="F:S-adenosylmethionine-dependent methyltransferase activity"/>
    <property type="evidence" value="ECO:0007669"/>
    <property type="project" value="InterPro"/>
</dbReference>
<gene>
    <name evidence="2" type="ORF">NSJP_0247</name>
</gene>
<keyword evidence="3" id="KW-1185">Reference proteome</keyword>
<dbReference type="EMBL" id="LT828648">
    <property type="protein sequence ID" value="SLM46419.1"/>
    <property type="molecule type" value="Genomic_DNA"/>
</dbReference>
<dbReference type="KEGG" id="nja:NSJP_0247"/>
<dbReference type="Gene3D" id="3.40.50.150">
    <property type="entry name" value="Vaccinia Virus protein VP39"/>
    <property type="match status" value="1"/>
</dbReference>
<protein>
    <submittedName>
        <fullName evidence="2">Methyltransferase type 11</fullName>
    </submittedName>
</protein>
<dbReference type="InterPro" id="IPR029063">
    <property type="entry name" value="SAM-dependent_MTases_sf"/>
</dbReference>
<dbReference type="SUPFAM" id="SSF53335">
    <property type="entry name" value="S-adenosyl-L-methionine-dependent methyltransferases"/>
    <property type="match status" value="1"/>
</dbReference>
<organism evidence="2 3">
    <name type="scientific">Nitrospira japonica</name>
    <dbReference type="NCBI Taxonomy" id="1325564"/>
    <lineage>
        <taxon>Bacteria</taxon>
        <taxon>Pseudomonadati</taxon>
        <taxon>Nitrospirota</taxon>
        <taxon>Nitrospiria</taxon>
        <taxon>Nitrospirales</taxon>
        <taxon>Nitrospiraceae</taxon>
        <taxon>Nitrospira</taxon>
    </lineage>
</organism>
<dbReference type="STRING" id="1325564.NSJP_0247"/>
<keyword evidence="2" id="KW-0808">Transferase</keyword>
<evidence type="ECO:0000259" key="1">
    <source>
        <dbReference type="Pfam" id="PF08241"/>
    </source>
</evidence>
<dbReference type="GO" id="GO:0032259">
    <property type="term" value="P:methylation"/>
    <property type="evidence" value="ECO:0007669"/>
    <property type="project" value="UniProtKB-KW"/>
</dbReference>
<dbReference type="OrthoDB" id="9789123at2"/>
<keyword evidence="2" id="KW-0489">Methyltransferase</keyword>